<dbReference type="SUPFAM" id="SSF52540">
    <property type="entry name" value="P-loop containing nucleoside triphosphate hydrolases"/>
    <property type="match status" value="1"/>
</dbReference>
<proteinExistence type="predicted"/>
<feature type="domain" description="Sulfotransferase" evidence="1">
    <location>
        <begin position="37"/>
        <end position="239"/>
    </location>
</feature>
<dbReference type="RefSeq" id="WP_146848908.1">
    <property type="nucleotide sequence ID" value="NZ_BKAG01000003.1"/>
</dbReference>
<protein>
    <recommendedName>
        <fullName evidence="1">Sulfotransferase domain-containing protein</fullName>
    </recommendedName>
</protein>
<dbReference type="GO" id="GO:0008146">
    <property type="term" value="F:sulfotransferase activity"/>
    <property type="evidence" value="ECO:0007669"/>
    <property type="project" value="InterPro"/>
</dbReference>
<evidence type="ECO:0000259" key="1">
    <source>
        <dbReference type="Pfam" id="PF00685"/>
    </source>
</evidence>
<dbReference type="Pfam" id="PF00685">
    <property type="entry name" value="Sulfotransfer_1"/>
    <property type="match status" value="1"/>
</dbReference>
<evidence type="ECO:0000313" key="2">
    <source>
        <dbReference type="EMBL" id="GEP41450.1"/>
    </source>
</evidence>
<dbReference type="AlphaFoldDB" id="A0A512M3X2"/>
<keyword evidence="3" id="KW-1185">Reference proteome</keyword>
<comment type="caution">
    <text evidence="2">The sequence shown here is derived from an EMBL/GenBank/DDBJ whole genome shotgun (WGS) entry which is preliminary data.</text>
</comment>
<dbReference type="InterPro" id="IPR000863">
    <property type="entry name" value="Sulfotransferase_dom"/>
</dbReference>
<evidence type="ECO:0000313" key="3">
    <source>
        <dbReference type="Proteomes" id="UP000321577"/>
    </source>
</evidence>
<dbReference type="Proteomes" id="UP000321577">
    <property type="component" value="Unassembled WGS sequence"/>
</dbReference>
<dbReference type="Gene3D" id="3.40.50.300">
    <property type="entry name" value="P-loop containing nucleotide triphosphate hydrolases"/>
    <property type="match status" value="1"/>
</dbReference>
<dbReference type="InterPro" id="IPR027417">
    <property type="entry name" value="P-loop_NTPase"/>
</dbReference>
<name>A0A512M3X2_9BACT</name>
<accession>A0A512M3X2</accession>
<reference evidence="2 3" key="1">
    <citation type="submission" date="2019-07" db="EMBL/GenBank/DDBJ databases">
        <title>Whole genome shotgun sequence of Brevifollis gellanilyticus NBRC 108608.</title>
        <authorList>
            <person name="Hosoyama A."/>
            <person name="Uohara A."/>
            <person name="Ohji S."/>
            <person name="Ichikawa N."/>
        </authorList>
    </citation>
    <scope>NUCLEOTIDE SEQUENCE [LARGE SCALE GENOMIC DNA]</scope>
    <source>
        <strain evidence="2 3">NBRC 108608</strain>
    </source>
</reference>
<dbReference type="EMBL" id="BKAG01000003">
    <property type="protein sequence ID" value="GEP41450.1"/>
    <property type="molecule type" value="Genomic_DNA"/>
</dbReference>
<sequence length="282" mass="33243">MNLLQRASWRLMTSYKVNKLRTRVHAVMHPCEDPRLVFIFGCQRSGTTMLRNFIGFDPRVSDYGEGDPPYFWQTPTEDPRYIRLIPDEEVEKLRRSERNDIVLIKPLHDTQRAAELLDKWPKSKGVFIFRHYREVILSHLTYYRGRYEPMPYLKDLLELNEASWKAESLGAEMREFIRTHRHLATTPTAGFALFWLARNSLLFDNAHPNLIALHYADLIKHPREALRVLGRHLDMTFDERYSDFPEHRDREKPLPDEIPPVLLAACEAMMSRLLQAASPMRD</sequence>
<dbReference type="OrthoDB" id="1441538at2"/>
<gene>
    <name evidence="2" type="ORF">BGE01nite_07410</name>
</gene>
<organism evidence="2 3">
    <name type="scientific">Brevifollis gellanilyticus</name>
    <dbReference type="NCBI Taxonomy" id="748831"/>
    <lineage>
        <taxon>Bacteria</taxon>
        <taxon>Pseudomonadati</taxon>
        <taxon>Verrucomicrobiota</taxon>
        <taxon>Verrucomicrobiia</taxon>
        <taxon>Verrucomicrobiales</taxon>
        <taxon>Verrucomicrobiaceae</taxon>
    </lineage>
</organism>